<dbReference type="InterPro" id="IPR016024">
    <property type="entry name" value="ARM-type_fold"/>
</dbReference>
<proteinExistence type="inferred from homology"/>
<evidence type="ECO:0000259" key="3">
    <source>
        <dbReference type="Pfam" id="PF05004"/>
    </source>
</evidence>
<organism evidence="4 5">
    <name type="scientific">Trapa natans</name>
    <name type="common">Water chestnut</name>
    <dbReference type="NCBI Taxonomy" id="22666"/>
    <lineage>
        <taxon>Eukaryota</taxon>
        <taxon>Viridiplantae</taxon>
        <taxon>Streptophyta</taxon>
        <taxon>Embryophyta</taxon>
        <taxon>Tracheophyta</taxon>
        <taxon>Spermatophyta</taxon>
        <taxon>Magnoliopsida</taxon>
        <taxon>eudicotyledons</taxon>
        <taxon>Gunneridae</taxon>
        <taxon>Pentapetalae</taxon>
        <taxon>rosids</taxon>
        <taxon>malvids</taxon>
        <taxon>Myrtales</taxon>
        <taxon>Lythraceae</taxon>
        <taxon>Trapa</taxon>
    </lineage>
</organism>
<feature type="domain" description="Interferon-related developmental regulator N-terminal" evidence="3">
    <location>
        <begin position="23"/>
        <end position="254"/>
    </location>
</feature>
<dbReference type="SUPFAM" id="SSF48371">
    <property type="entry name" value="ARM repeat"/>
    <property type="match status" value="1"/>
</dbReference>
<feature type="compositionally biased region" description="Polar residues" evidence="2">
    <location>
        <begin position="391"/>
        <end position="404"/>
    </location>
</feature>
<dbReference type="PANTHER" id="PTHR12354">
    <property type="entry name" value="INTERFERON-RELATED DEVELOPMENTAL REGULATOR"/>
    <property type="match status" value="1"/>
</dbReference>
<evidence type="ECO:0000313" key="5">
    <source>
        <dbReference type="Proteomes" id="UP001346149"/>
    </source>
</evidence>
<protein>
    <recommendedName>
        <fullName evidence="3">Interferon-related developmental regulator N-terminal domain-containing protein</fullName>
    </recommendedName>
</protein>
<comment type="caution">
    <text evidence="4">The sequence shown here is derived from an EMBL/GenBank/DDBJ whole genome shotgun (WGS) entry which is preliminary data.</text>
</comment>
<dbReference type="InterPro" id="IPR039777">
    <property type="entry name" value="IFRD"/>
</dbReference>
<evidence type="ECO:0000256" key="2">
    <source>
        <dbReference type="SAM" id="MobiDB-lite"/>
    </source>
</evidence>
<dbReference type="InterPro" id="IPR007701">
    <property type="entry name" value="Interferon-rel_develop_reg_N"/>
</dbReference>
<evidence type="ECO:0000256" key="1">
    <source>
        <dbReference type="ARBA" id="ARBA00008828"/>
    </source>
</evidence>
<dbReference type="Pfam" id="PF05004">
    <property type="entry name" value="IFRD"/>
    <property type="match status" value="1"/>
</dbReference>
<name>A0AAN7M7C5_TRANT</name>
<comment type="similarity">
    <text evidence="1">Belongs to the IFRD family.</text>
</comment>
<sequence>MEKRGDADSCDSTVTLPSVSMPISHYVDELFKKGASKREDALASIIRIFSSKMQTEFVEKNFATLLYRFLNSIKKGSSRERGLASNALGLLAMTIHSRDKAQETYNESTPLLTKALNSSSNHLMVLDSLAVVTFFCAENSDEVEKIMQIIWGNIHQESDSTGTTKVDWKIGLISAWSFLLSSLDGWRLSCKYWKGAVSYFSSLEDELLRDVALEALTLIHEMGSPSKFSGDLAISKSRAVEDSCLSPESSSLKEESNEEIHKLVTSGVSDSKSDASKYAQVKDFGEKSVRIGKQTLILSTFAQVLQLKFIKKFLGREGFGLHVRENELFQDVFEFMIKKQDSGCKLYVSEQEKLVKCYLRPRGIPSDSSRDDMLPFINRKDKAIHQRLHKSSNSPLSKTRTQLMNKKRMQSQERNVGHFISGD</sequence>
<dbReference type="PANTHER" id="PTHR12354:SF1">
    <property type="entry name" value="INTERFERON-RELATED DEVELOPMENTAL REGULATOR 1"/>
    <property type="match status" value="1"/>
</dbReference>
<dbReference type="Proteomes" id="UP001346149">
    <property type="component" value="Unassembled WGS sequence"/>
</dbReference>
<evidence type="ECO:0000313" key="4">
    <source>
        <dbReference type="EMBL" id="KAK4793102.1"/>
    </source>
</evidence>
<feature type="region of interest" description="Disordered" evidence="2">
    <location>
        <begin position="387"/>
        <end position="423"/>
    </location>
</feature>
<accession>A0AAN7M7C5</accession>
<gene>
    <name evidence="4" type="ORF">SAY86_023537</name>
</gene>
<reference evidence="4 5" key="1">
    <citation type="journal article" date="2023" name="Hortic Res">
        <title>Pangenome of water caltrop reveals structural variations and asymmetric subgenome divergence after allopolyploidization.</title>
        <authorList>
            <person name="Zhang X."/>
            <person name="Chen Y."/>
            <person name="Wang L."/>
            <person name="Yuan Y."/>
            <person name="Fang M."/>
            <person name="Shi L."/>
            <person name="Lu R."/>
            <person name="Comes H.P."/>
            <person name="Ma Y."/>
            <person name="Chen Y."/>
            <person name="Huang G."/>
            <person name="Zhou Y."/>
            <person name="Zheng Z."/>
            <person name="Qiu Y."/>
        </authorList>
    </citation>
    <scope>NUCLEOTIDE SEQUENCE [LARGE SCALE GENOMIC DNA]</scope>
    <source>
        <strain evidence="4">F231</strain>
    </source>
</reference>
<keyword evidence="5" id="KW-1185">Reference proteome</keyword>
<dbReference type="AlphaFoldDB" id="A0AAN7M7C5"/>
<dbReference type="EMBL" id="JAXQNO010000008">
    <property type="protein sequence ID" value="KAK4793102.1"/>
    <property type="molecule type" value="Genomic_DNA"/>
</dbReference>